<reference evidence="1" key="1">
    <citation type="journal article" date="2015" name="Nature">
        <title>Complex archaea that bridge the gap between prokaryotes and eukaryotes.</title>
        <authorList>
            <person name="Spang A."/>
            <person name="Saw J.H."/>
            <person name="Jorgensen S.L."/>
            <person name="Zaremba-Niedzwiedzka K."/>
            <person name="Martijn J."/>
            <person name="Lind A.E."/>
            <person name="van Eijk R."/>
            <person name="Schleper C."/>
            <person name="Guy L."/>
            <person name="Ettema T.J."/>
        </authorList>
    </citation>
    <scope>NUCLEOTIDE SEQUENCE</scope>
</reference>
<proteinExistence type="predicted"/>
<gene>
    <name evidence="1" type="ORF">LCGC14_1556580</name>
</gene>
<accession>A0A0F9L517</accession>
<dbReference type="AlphaFoldDB" id="A0A0F9L517"/>
<name>A0A0F9L517_9ZZZZ</name>
<dbReference type="EMBL" id="LAZR01011973">
    <property type="protein sequence ID" value="KKM49822.1"/>
    <property type="molecule type" value="Genomic_DNA"/>
</dbReference>
<organism evidence="1">
    <name type="scientific">marine sediment metagenome</name>
    <dbReference type="NCBI Taxonomy" id="412755"/>
    <lineage>
        <taxon>unclassified sequences</taxon>
        <taxon>metagenomes</taxon>
        <taxon>ecological metagenomes</taxon>
    </lineage>
</organism>
<protein>
    <submittedName>
        <fullName evidence="1">Uncharacterized protein</fullName>
    </submittedName>
</protein>
<comment type="caution">
    <text evidence="1">The sequence shown here is derived from an EMBL/GenBank/DDBJ whole genome shotgun (WGS) entry which is preliminary data.</text>
</comment>
<sequence length="193" mass="22550">MTQTVRKHSFGTLSQFDYSDIGLESQNDLRPFLLNNLFRQASFATYNQNVSSLRPLEYTKLASTTKLPVEIIYPIVKGFLIELVYFKRFLRKQTFSYSETAKLDELITFLNKVHKLAPVFDFKRARENARILKIKLQEMCFFPHFTTQIAIVVFVTDLNDKAHKKRIVQANLRLLCNCSAYSFHRTRNRLGLG</sequence>
<evidence type="ECO:0000313" key="1">
    <source>
        <dbReference type="EMBL" id="KKM49822.1"/>
    </source>
</evidence>